<protein>
    <submittedName>
        <fullName evidence="1">Replication protein P</fullName>
    </submittedName>
</protein>
<dbReference type="GO" id="GO:0006270">
    <property type="term" value="P:DNA replication initiation"/>
    <property type="evidence" value="ECO:0007669"/>
    <property type="project" value="InterPro"/>
</dbReference>
<comment type="caution">
    <text evidence="1">The sequence shown here is derived from an EMBL/GenBank/DDBJ whole genome shotgun (WGS) entry which is preliminary data.</text>
</comment>
<evidence type="ECO:0000313" key="2">
    <source>
        <dbReference type="Proteomes" id="UP000092665"/>
    </source>
</evidence>
<keyword evidence="2" id="KW-1185">Reference proteome</keyword>
<reference evidence="2" key="1">
    <citation type="submission" date="2015-11" db="EMBL/GenBank/DDBJ databases">
        <authorList>
            <person name="Tobias N.J."/>
            <person name="Mishra B."/>
            <person name="Gupta D.K."/>
            <person name="Thines M."/>
            <person name="Stinear T.P."/>
            <person name="Bode H.B."/>
        </authorList>
    </citation>
    <scope>NUCLEOTIDE SEQUENCE [LARGE SCALE GENOMIC DNA]</scope>
    <source>
        <strain evidence="2">PB45.5</strain>
    </source>
</reference>
<sequence>MTNLARVIQNRDGAVLAKMAGAVKSQNKVVNDEAEKLVDVLFKNLKQVFPAAVSTTFRDPSDEVAAKRQWIAAFAENGIRTKEQLSAGMRHARASESPFWPSPGQFVSWCKQGGIKNAGLPDEPELYDMVMDYSAKRGLYSSAENFPWQSNACYWIVTRLYSQMRGLNLTESELRKRCSNELIAMSRRMELGEQIPAPVKQIPKLHIPTNKERALNHLAEIRRKFNLNSHRKDF</sequence>
<dbReference type="RefSeq" id="WP_065391041.1">
    <property type="nucleotide sequence ID" value="NZ_CAWMQN010000077.1"/>
</dbReference>
<dbReference type="AlphaFoldDB" id="A0A1B8YFJ2"/>
<dbReference type="PATRIC" id="fig|29488.15.peg.3324"/>
<dbReference type="Proteomes" id="UP000092665">
    <property type="component" value="Unassembled WGS sequence"/>
</dbReference>
<accession>A0A1B8YFJ2</accession>
<dbReference type="Pfam" id="PF06992">
    <property type="entry name" value="Phage_lambda_P"/>
    <property type="match status" value="1"/>
</dbReference>
<name>A0A1B8YFJ2_9GAMM</name>
<gene>
    <name evidence="1" type="ORF">Phpb_03022</name>
</gene>
<dbReference type="EMBL" id="LOIC01000077">
    <property type="protein sequence ID" value="OCA53918.1"/>
    <property type="molecule type" value="Genomic_DNA"/>
</dbReference>
<organism evidence="1 2">
    <name type="scientific">Photorhabdus namnaonensis</name>
    <dbReference type="NCBI Taxonomy" id="1851568"/>
    <lineage>
        <taxon>Bacteria</taxon>
        <taxon>Pseudomonadati</taxon>
        <taxon>Pseudomonadota</taxon>
        <taxon>Gammaproteobacteria</taxon>
        <taxon>Enterobacterales</taxon>
        <taxon>Morganellaceae</taxon>
        <taxon>Photorhabdus</taxon>
    </lineage>
</organism>
<proteinExistence type="predicted"/>
<evidence type="ECO:0000313" key="1">
    <source>
        <dbReference type="EMBL" id="OCA53918.1"/>
    </source>
</evidence>
<dbReference type="InterPro" id="IPR009731">
    <property type="entry name" value="P-like"/>
</dbReference>